<accession>A0AA86IE93</accession>
<dbReference type="Proteomes" id="UP000253834">
    <property type="component" value="Chromosome"/>
</dbReference>
<dbReference type="RefSeq" id="WP_114895454.1">
    <property type="nucleotide sequence ID" value="NZ_CP022674.1"/>
</dbReference>
<evidence type="ECO:0000313" key="2">
    <source>
        <dbReference type="EMBL" id="AXI29437.1"/>
    </source>
</evidence>
<proteinExistence type="predicted"/>
<organism evidence="2 3">
    <name type="scientific">Priestia megaterium</name>
    <name type="common">Bacillus megaterium</name>
    <dbReference type="NCBI Taxonomy" id="1404"/>
    <lineage>
        <taxon>Bacteria</taxon>
        <taxon>Bacillati</taxon>
        <taxon>Bacillota</taxon>
        <taxon>Bacilli</taxon>
        <taxon>Bacillales</taxon>
        <taxon>Bacillaceae</taxon>
        <taxon>Priestia</taxon>
    </lineage>
</organism>
<reference evidence="2 3" key="1">
    <citation type="submission" date="2017-07" db="EMBL/GenBank/DDBJ databases">
        <title>Isolation and development of strain Bacillus megaterium SR7 for enhanced growth and metabolite production under supercritical carbon dioxide.</title>
        <authorList>
            <person name="Freedman A.J.E."/>
            <person name="Peet K.C."/>
            <person name="Boock J.T."/>
            <person name="Penn K."/>
            <person name="Prather K.L.J."/>
            <person name="Thompson J.R."/>
        </authorList>
    </citation>
    <scope>NUCLEOTIDE SEQUENCE [LARGE SCALE GENOMIC DNA]</scope>
    <source>
        <strain evidence="2 3">SR7</strain>
    </source>
</reference>
<name>A0AA86IE93_PRIMG</name>
<evidence type="ECO:0000313" key="3">
    <source>
        <dbReference type="Proteomes" id="UP000253834"/>
    </source>
</evidence>
<gene>
    <name evidence="2" type="ORF">CIB87_10595</name>
</gene>
<dbReference type="EMBL" id="CP022674">
    <property type="protein sequence ID" value="AXI29437.1"/>
    <property type="molecule type" value="Genomic_DNA"/>
</dbReference>
<feature type="region of interest" description="Disordered" evidence="1">
    <location>
        <begin position="41"/>
        <end position="63"/>
    </location>
</feature>
<protein>
    <submittedName>
        <fullName evidence="2">Uncharacterized protein</fullName>
    </submittedName>
</protein>
<evidence type="ECO:0000256" key="1">
    <source>
        <dbReference type="SAM" id="MobiDB-lite"/>
    </source>
</evidence>
<dbReference type="AlphaFoldDB" id="A0AA86IE93"/>
<sequence>MITFYTTCIVLRDFSFDRVPSIYKEQVKAEVVAAGYPEKVGVYPEETPTEEPTTDEQPVTNAE</sequence>